<evidence type="ECO:0000313" key="5">
    <source>
        <dbReference type="Proteomes" id="UP001056619"/>
    </source>
</evidence>
<dbReference type="InterPro" id="IPR031325">
    <property type="entry name" value="RHS_repeat"/>
</dbReference>
<dbReference type="Pfam" id="PF05593">
    <property type="entry name" value="RHS_repeat"/>
    <property type="match status" value="1"/>
</dbReference>
<gene>
    <name evidence="4" type="ORF">NCF85_15215</name>
</gene>
<dbReference type="NCBIfam" id="TIGR01643">
    <property type="entry name" value="YD_repeat_2x"/>
    <property type="match status" value="1"/>
</dbReference>
<accession>A0ABY4UBD2</accession>
<keyword evidence="5" id="KW-1185">Reference proteome</keyword>
<feature type="chain" id="PRO_5045621858" description="Teneurin-like YD-shell domain-containing protein" evidence="2">
    <location>
        <begin position="27"/>
        <end position="1378"/>
    </location>
</feature>
<protein>
    <recommendedName>
        <fullName evidence="3">Teneurin-like YD-shell domain-containing protein</fullName>
    </recommendedName>
</protein>
<dbReference type="PANTHER" id="PTHR32305:SF15">
    <property type="entry name" value="PROTEIN RHSA-RELATED"/>
    <property type="match status" value="1"/>
</dbReference>
<dbReference type="Pfam" id="PF25023">
    <property type="entry name" value="TEN_YD-shell"/>
    <property type="match status" value="1"/>
</dbReference>
<dbReference type="PANTHER" id="PTHR32305">
    <property type="match status" value="1"/>
</dbReference>
<dbReference type="InterPro" id="IPR006530">
    <property type="entry name" value="YD"/>
</dbReference>
<dbReference type="PRINTS" id="PR00394">
    <property type="entry name" value="RHSPROTEIN"/>
</dbReference>
<evidence type="ECO:0000256" key="2">
    <source>
        <dbReference type="SAM" id="SignalP"/>
    </source>
</evidence>
<evidence type="ECO:0000259" key="3">
    <source>
        <dbReference type="Pfam" id="PF25023"/>
    </source>
</evidence>
<proteinExistence type="predicted"/>
<dbReference type="Proteomes" id="UP001056619">
    <property type="component" value="Chromosome"/>
</dbReference>
<organism evidence="4 5">
    <name type="scientific">Qipengyuania citrea</name>
    <dbReference type="NCBI Taxonomy" id="225971"/>
    <lineage>
        <taxon>Bacteria</taxon>
        <taxon>Pseudomonadati</taxon>
        <taxon>Pseudomonadota</taxon>
        <taxon>Alphaproteobacteria</taxon>
        <taxon>Sphingomonadales</taxon>
        <taxon>Erythrobacteraceae</taxon>
        <taxon>Qipengyuania</taxon>
    </lineage>
</organism>
<dbReference type="Gene3D" id="2.180.10.10">
    <property type="entry name" value="RHS repeat-associated core"/>
    <property type="match status" value="2"/>
</dbReference>
<sequence length="1378" mass="148505">MRGFFRSIAVLWAAVICISLASASFAQQIKPLEIQPDENGVDLLTGRVVPKLPVLSVPGAGNLTFRSIDDLLPFLKGQVPPGQDSTYQVNTGSTASSLTCLDGECMAANGNGSSLIARIATRDFTFTEGGTARTIYFDREYNWSNMSGGGWSFNFYPSWIRYANGEKHTFTYETYSASGGLVVRHRPTKVVSNLGYELRLTYQSNTQETTGWWTPSVVTIVKSSAPSTILARHTYSGTNITDLAGRTYSCGGCSFAMGGQPLVNATSLILPGETIASFDATASSAGTTYAKPVGQVVRDGMTWTYSYQNLSHVYQDSFTPAFTKVTVSGPAGYVLSANIEAATDQTVNLISPKITNTINGLGQTTSYTYGAFKRLTKITKPEGDSVEVKYDPHGNITEKRVRNKSGGGDLVETASYPWSSLNIACATPDCFLPNWTRDVVGNQTDYTWGSHGGMLTKVDPAGANGFRAKFINEYETSAGGVTRLKKERLCSVNANGTNHTCGTATEQVTEYTYWENTLLPLTVKRTNGTSSISAITTFTYDSAGRVLIEDGPLSGTGDAKYYIYDTIGRRTWEIGPTNGGGKRFANKTTYRNSDSQPSLVETGWLDSPTDTTLSNIESVGHAYHPTTRLPVKTFTAGGSTTFIVKQFSYTARNQLDCTAVRMNPAVFSSLPSSACSLGTIGSMGPDRITRNTYDVLGRLIKTVGGYGVMKAGAGNVEIELGYTANGEVAWRKDGNGNLTSYTYDTYDRPLRTTFPGGSYEQLSYNTRSLITQRRKRSGRMVTYAYDNAARRTSTSYSNGDAAVSYTYDGLGRDLTVSKTGSTLSYTYDGLGRMATEVQNARTISYQYDLAGRRTKITHHDDQAFDYSYYNDGALYQVKQGATVLATYSYDVRGRPISAAHIDTTSQTRGYDGVSRLSSRTLNLAGTSNDTTSSFTYNPASQIATATLSNDSYAYVAANGSRSYTVNALNQFTAVAGNTYGYDTDGNLTGDGQWAWAYDSENRMISMAKSGTSTVVLTYDVKGRLRQSAGGSTGTTQFVYAGDELIAELNSSGAVLRRYVHGPGIDDPLVWFEGSSTASSARRFMHSDVRGSIVAVTDGAGAAIQRNKYDDWGVPASTNLGRFQYTGQTYFPEIGMYYYKARIYSPLLGRFMQTDPIGYEDGMNMYAYVANDPINGIDPTGLCGTRYEDGSCQVVNEAGGEGAAVANELETQLNAYDKAINGLNNKTSYDIVDSSGNLVDQMTGKEIKTVWNGTTFKVVPNSTSFNNGGAGGGVSGGRSFLGLGKYVGTARLSSDAVNGYAQAAVNAGHNRAAGVNSIMFHELSHKTKYGNEVARTYGVGQTFGPGFDEREARTHAAARTMAGSVNAPFVCQTASVGCY</sequence>
<dbReference type="InterPro" id="IPR050708">
    <property type="entry name" value="T6SS_VgrG/RHS"/>
</dbReference>
<name>A0ABY4UBD2_9SPHN</name>
<keyword evidence="2" id="KW-0732">Signal</keyword>
<dbReference type="RefSeq" id="WP_301642058.1">
    <property type="nucleotide sequence ID" value="NZ_CP098494.1"/>
</dbReference>
<evidence type="ECO:0000256" key="1">
    <source>
        <dbReference type="ARBA" id="ARBA00022737"/>
    </source>
</evidence>
<keyword evidence="1" id="KW-0677">Repeat</keyword>
<dbReference type="EMBL" id="CP098494">
    <property type="protein sequence ID" value="USA61385.1"/>
    <property type="molecule type" value="Genomic_DNA"/>
</dbReference>
<evidence type="ECO:0000313" key="4">
    <source>
        <dbReference type="EMBL" id="USA61385.1"/>
    </source>
</evidence>
<dbReference type="NCBIfam" id="TIGR03696">
    <property type="entry name" value="Rhs_assc_core"/>
    <property type="match status" value="1"/>
</dbReference>
<dbReference type="InterPro" id="IPR056823">
    <property type="entry name" value="TEN-like_YD-shell"/>
</dbReference>
<reference evidence="4 5" key="1">
    <citation type="submission" date="2022-06" db="EMBL/GenBank/DDBJ databases">
        <authorList>
            <person name="Liu G."/>
        </authorList>
    </citation>
    <scope>NUCLEOTIDE SEQUENCE [LARGE SCALE GENOMIC DNA]</scope>
    <source>
        <strain evidence="4 5">E4</strain>
    </source>
</reference>
<feature type="domain" description="Teneurin-like YD-shell" evidence="3">
    <location>
        <begin position="963"/>
        <end position="1172"/>
    </location>
</feature>
<feature type="signal peptide" evidence="2">
    <location>
        <begin position="1"/>
        <end position="26"/>
    </location>
</feature>
<dbReference type="InterPro" id="IPR022385">
    <property type="entry name" value="Rhs_assc_core"/>
</dbReference>